<keyword evidence="2" id="KW-1185">Reference proteome</keyword>
<comment type="caution">
    <text evidence="1">The sequence shown here is derived from an EMBL/GenBank/DDBJ whole genome shotgun (WGS) entry which is preliminary data.</text>
</comment>
<name>A0ABP1N7J7_XYLVO</name>
<dbReference type="EMBL" id="CAXAJV020001287">
    <property type="protein sequence ID" value="CAL7936422.1"/>
    <property type="molecule type" value="Genomic_DNA"/>
</dbReference>
<proteinExistence type="predicted"/>
<dbReference type="Proteomes" id="UP001642520">
    <property type="component" value="Unassembled WGS sequence"/>
</dbReference>
<reference evidence="1 2" key="1">
    <citation type="submission" date="2024-08" db="EMBL/GenBank/DDBJ databases">
        <authorList>
            <person name="Will J Nash"/>
            <person name="Angela Man"/>
            <person name="Seanna McTaggart"/>
            <person name="Kendall Baker"/>
            <person name="Tom Barker"/>
            <person name="Leah Catchpole"/>
            <person name="Alex Durrant"/>
            <person name="Karim Gharbi"/>
            <person name="Naomi Irish"/>
            <person name="Gemy Kaithakottil"/>
            <person name="Debby Ku"/>
            <person name="Aaliyah Providence"/>
            <person name="Felix Shaw"/>
            <person name="David Swarbreck"/>
            <person name="Chris Watkins"/>
            <person name="Ann M. McCartney"/>
            <person name="Giulio Formenti"/>
            <person name="Alice Mouton"/>
            <person name="Noel Vella"/>
            <person name="Bjorn M von Reumont"/>
            <person name="Adriana Vella"/>
            <person name="Wilfried Haerty"/>
        </authorList>
    </citation>
    <scope>NUCLEOTIDE SEQUENCE [LARGE SCALE GENOMIC DNA]</scope>
</reference>
<evidence type="ECO:0000313" key="1">
    <source>
        <dbReference type="EMBL" id="CAL7936422.1"/>
    </source>
</evidence>
<protein>
    <submittedName>
        <fullName evidence="1">Uncharacterized protein</fullName>
    </submittedName>
</protein>
<sequence length="115" mass="13225">MATGGGSWPMVGDHGYWWRILADDGRPWLLVEDLGRWWRTMVAGGGSWPKVEDHDLVADLHDGECLCGGCWWEMMQSMLIADDTLHRRFFYSPYAIHVHHQPLLLCIIYVQVTSP</sequence>
<accession>A0ABP1N7J7</accession>
<organism evidence="1 2">
    <name type="scientific">Xylocopa violacea</name>
    <name type="common">Violet carpenter bee</name>
    <name type="synonym">Apis violacea</name>
    <dbReference type="NCBI Taxonomy" id="135666"/>
    <lineage>
        <taxon>Eukaryota</taxon>
        <taxon>Metazoa</taxon>
        <taxon>Ecdysozoa</taxon>
        <taxon>Arthropoda</taxon>
        <taxon>Hexapoda</taxon>
        <taxon>Insecta</taxon>
        <taxon>Pterygota</taxon>
        <taxon>Neoptera</taxon>
        <taxon>Endopterygota</taxon>
        <taxon>Hymenoptera</taxon>
        <taxon>Apocrita</taxon>
        <taxon>Aculeata</taxon>
        <taxon>Apoidea</taxon>
        <taxon>Anthophila</taxon>
        <taxon>Apidae</taxon>
        <taxon>Xylocopa</taxon>
        <taxon>Xylocopa</taxon>
    </lineage>
</organism>
<evidence type="ECO:0000313" key="2">
    <source>
        <dbReference type="Proteomes" id="UP001642520"/>
    </source>
</evidence>
<gene>
    <name evidence="1" type="ORF">XYLVIOL_LOCUS2150</name>
</gene>